<dbReference type="PROSITE" id="PS51782">
    <property type="entry name" value="LYSM"/>
    <property type="match status" value="2"/>
</dbReference>
<proteinExistence type="predicted"/>
<dbReference type="InterPro" id="IPR036779">
    <property type="entry name" value="LysM_dom_sf"/>
</dbReference>
<dbReference type="InterPro" id="IPR018392">
    <property type="entry name" value="LysM"/>
</dbReference>
<dbReference type="RefSeq" id="WP_034751365.1">
    <property type="nucleotide sequence ID" value="NZ_BAUT01000113.1"/>
</dbReference>
<dbReference type="STRING" id="1236970.JCM9140_4737"/>
<evidence type="ECO:0000313" key="3">
    <source>
        <dbReference type="Proteomes" id="UP000018890"/>
    </source>
</evidence>
<dbReference type="PANTHER" id="PTHR33734:SF22">
    <property type="entry name" value="MEMBRANE-BOUND LYTIC MUREIN TRANSGLYCOSYLASE D"/>
    <property type="match status" value="1"/>
</dbReference>
<gene>
    <name evidence="2" type="ORF">JCM9140_4737</name>
</gene>
<dbReference type="Gene3D" id="3.10.350.10">
    <property type="entry name" value="LysM domain"/>
    <property type="match status" value="2"/>
</dbReference>
<feature type="domain" description="LysM" evidence="1">
    <location>
        <begin position="69"/>
        <end position="114"/>
    </location>
</feature>
<protein>
    <submittedName>
        <fullName evidence="2">Peptidoglycan-binding LysM</fullName>
    </submittedName>
</protein>
<dbReference type="PANTHER" id="PTHR33734">
    <property type="entry name" value="LYSM DOMAIN-CONTAINING GPI-ANCHORED PROTEIN 2"/>
    <property type="match status" value="1"/>
</dbReference>
<evidence type="ECO:0000259" key="1">
    <source>
        <dbReference type="PROSITE" id="PS51782"/>
    </source>
</evidence>
<sequence length="117" mass="12538">MSDDASSETVTHTVQPGNTLWSIANAYDGVNIEQLIERNQGLDPYALPVGAELTIVENNNSGSTSEENITHTVQPGNTLWNIASVYDGVSVQDLLDANPEVDEHSIPVGSTIYIPIS</sequence>
<organism evidence="2 3">
    <name type="scientific">Halalkalibacter wakoensis JCM 9140</name>
    <dbReference type="NCBI Taxonomy" id="1236970"/>
    <lineage>
        <taxon>Bacteria</taxon>
        <taxon>Bacillati</taxon>
        <taxon>Bacillota</taxon>
        <taxon>Bacilli</taxon>
        <taxon>Bacillales</taxon>
        <taxon>Bacillaceae</taxon>
        <taxon>Halalkalibacter</taxon>
    </lineage>
</organism>
<feature type="domain" description="LysM" evidence="1">
    <location>
        <begin position="10"/>
        <end position="55"/>
    </location>
</feature>
<dbReference type="SMART" id="SM00257">
    <property type="entry name" value="LysM"/>
    <property type="match status" value="2"/>
</dbReference>
<comment type="caution">
    <text evidence="2">The sequence shown here is derived from an EMBL/GenBank/DDBJ whole genome shotgun (WGS) entry which is preliminary data.</text>
</comment>
<dbReference type="AlphaFoldDB" id="W4QA12"/>
<dbReference type="EMBL" id="BAUT01000113">
    <property type="protein sequence ID" value="GAE28493.1"/>
    <property type="molecule type" value="Genomic_DNA"/>
</dbReference>
<dbReference type="OrthoDB" id="308800at2"/>
<dbReference type="GO" id="GO:0008932">
    <property type="term" value="F:lytic endotransglycosylase activity"/>
    <property type="evidence" value="ECO:0007669"/>
    <property type="project" value="TreeGrafter"/>
</dbReference>
<keyword evidence="3" id="KW-1185">Reference proteome</keyword>
<dbReference type="SUPFAM" id="SSF54106">
    <property type="entry name" value="LysM domain"/>
    <property type="match status" value="2"/>
</dbReference>
<dbReference type="CDD" id="cd00118">
    <property type="entry name" value="LysM"/>
    <property type="match status" value="2"/>
</dbReference>
<dbReference type="Pfam" id="PF01476">
    <property type="entry name" value="LysM"/>
    <property type="match status" value="2"/>
</dbReference>
<evidence type="ECO:0000313" key="2">
    <source>
        <dbReference type="EMBL" id="GAE28493.1"/>
    </source>
</evidence>
<dbReference type="Proteomes" id="UP000018890">
    <property type="component" value="Unassembled WGS sequence"/>
</dbReference>
<name>W4QA12_9BACI</name>
<accession>W4QA12</accession>
<reference evidence="2" key="1">
    <citation type="journal article" date="2014" name="Genome Announc.">
        <title>Draft Genome Sequences of Three Alkaliphilic Bacillus Strains, Bacillus wakoensis JCM 9140T, Bacillus akibai JCM 9157T, and Bacillus hemicellulosilyticus JCM 9152T.</title>
        <authorList>
            <person name="Yuki M."/>
            <person name="Oshima K."/>
            <person name="Suda W."/>
            <person name="Oshida Y."/>
            <person name="Kitamura K."/>
            <person name="Iida T."/>
            <person name="Hattori M."/>
            <person name="Ohkuma M."/>
        </authorList>
    </citation>
    <scope>NUCLEOTIDE SEQUENCE [LARGE SCALE GENOMIC DNA]</scope>
    <source>
        <strain evidence="2">JCM 9140</strain>
    </source>
</reference>